<feature type="transmembrane region" description="Helical" evidence="7">
    <location>
        <begin position="295"/>
        <end position="315"/>
    </location>
</feature>
<proteinExistence type="predicted"/>
<evidence type="ECO:0000313" key="8">
    <source>
        <dbReference type="EMBL" id="MFC3003030.1"/>
    </source>
</evidence>
<feature type="transmembrane region" description="Helical" evidence="7">
    <location>
        <begin position="227"/>
        <end position="252"/>
    </location>
</feature>
<protein>
    <submittedName>
        <fullName evidence="8">MFS transporter</fullName>
    </submittedName>
</protein>
<evidence type="ECO:0000256" key="2">
    <source>
        <dbReference type="ARBA" id="ARBA00022448"/>
    </source>
</evidence>
<dbReference type="PANTHER" id="PTHR23513">
    <property type="entry name" value="INTEGRAL MEMBRANE EFFLUX PROTEIN-RELATED"/>
    <property type="match status" value="1"/>
</dbReference>
<evidence type="ECO:0000313" key="9">
    <source>
        <dbReference type="Proteomes" id="UP001595420"/>
    </source>
</evidence>
<keyword evidence="5 7" id="KW-1133">Transmembrane helix</keyword>
<keyword evidence="6 7" id="KW-0472">Membrane</keyword>
<feature type="transmembrane region" description="Helical" evidence="7">
    <location>
        <begin position="264"/>
        <end position="283"/>
    </location>
</feature>
<dbReference type="EMBL" id="JBHRSB010000009">
    <property type="protein sequence ID" value="MFC3003030.1"/>
    <property type="molecule type" value="Genomic_DNA"/>
</dbReference>
<dbReference type="Proteomes" id="UP001595420">
    <property type="component" value="Unassembled WGS sequence"/>
</dbReference>
<dbReference type="CDD" id="cd06173">
    <property type="entry name" value="MFS_MefA_like"/>
    <property type="match status" value="1"/>
</dbReference>
<keyword evidence="4 7" id="KW-0812">Transmembrane</keyword>
<evidence type="ECO:0000256" key="7">
    <source>
        <dbReference type="SAM" id="Phobius"/>
    </source>
</evidence>
<keyword evidence="3" id="KW-1003">Cell membrane</keyword>
<dbReference type="PANTHER" id="PTHR23513:SF9">
    <property type="entry name" value="ENTEROBACTIN EXPORTER ENTS"/>
    <property type="match status" value="1"/>
</dbReference>
<evidence type="ECO:0000256" key="3">
    <source>
        <dbReference type="ARBA" id="ARBA00022475"/>
    </source>
</evidence>
<evidence type="ECO:0000256" key="5">
    <source>
        <dbReference type="ARBA" id="ARBA00022989"/>
    </source>
</evidence>
<keyword evidence="9" id="KW-1185">Reference proteome</keyword>
<evidence type="ECO:0000256" key="1">
    <source>
        <dbReference type="ARBA" id="ARBA00004651"/>
    </source>
</evidence>
<comment type="caution">
    <text evidence="8">The sequence shown here is derived from an EMBL/GenBank/DDBJ whole genome shotgun (WGS) entry which is preliminary data.</text>
</comment>
<evidence type="ECO:0000256" key="6">
    <source>
        <dbReference type="ARBA" id="ARBA00023136"/>
    </source>
</evidence>
<dbReference type="InterPro" id="IPR010290">
    <property type="entry name" value="TM_effector"/>
</dbReference>
<comment type="subcellular location">
    <subcellularLocation>
        <location evidence="1">Cell membrane</location>
        <topology evidence="1">Multi-pass membrane protein</topology>
    </subcellularLocation>
</comment>
<name>A0ABV7C472_9PROT</name>
<feature type="transmembrane region" description="Helical" evidence="7">
    <location>
        <begin position="179"/>
        <end position="198"/>
    </location>
</feature>
<dbReference type="Pfam" id="PF05977">
    <property type="entry name" value="MFS_3"/>
    <property type="match status" value="1"/>
</dbReference>
<organism evidence="8 9">
    <name type="scientific">Falsiroseomonas tokyonensis</name>
    <dbReference type="NCBI Taxonomy" id="430521"/>
    <lineage>
        <taxon>Bacteria</taxon>
        <taxon>Pseudomonadati</taxon>
        <taxon>Pseudomonadota</taxon>
        <taxon>Alphaproteobacteria</taxon>
        <taxon>Acetobacterales</taxon>
        <taxon>Roseomonadaceae</taxon>
        <taxon>Falsiroseomonas</taxon>
    </lineage>
</organism>
<feature type="transmembrane region" description="Helical" evidence="7">
    <location>
        <begin position="372"/>
        <end position="397"/>
    </location>
</feature>
<evidence type="ECO:0000256" key="4">
    <source>
        <dbReference type="ARBA" id="ARBA00022692"/>
    </source>
</evidence>
<gene>
    <name evidence="8" type="ORF">ACFOD3_24260</name>
</gene>
<keyword evidence="2" id="KW-0813">Transport</keyword>
<feature type="transmembrane region" description="Helical" evidence="7">
    <location>
        <begin position="85"/>
        <end position="103"/>
    </location>
</feature>
<dbReference type="RefSeq" id="WP_216839410.1">
    <property type="nucleotide sequence ID" value="NZ_JAFNJS010000009.1"/>
</dbReference>
<reference evidence="9" key="1">
    <citation type="journal article" date="2019" name="Int. J. Syst. Evol. Microbiol.">
        <title>The Global Catalogue of Microorganisms (GCM) 10K type strain sequencing project: providing services to taxonomists for standard genome sequencing and annotation.</title>
        <authorList>
            <consortium name="The Broad Institute Genomics Platform"/>
            <consortium name="The Broad Institute Genome Sequencing Center for Infectious Disease"/>
            <person name="Wu L."/>
            <person name="Ma J."/>
        </authorList>
    </citation>
    <scope>NUCLEOTIDE SEQUENCE [LARGE SCALE GENOMIC DNA]</scope>
    <source>
        <strain evidence="9">CGMCC 1.16855</strain>
    </source>
</reference>
<sequence>MQEAAPAAAPGALSLLRQRPFALFLFSRILSAAALQVQVVAVGWQVYELTDSALALGLVGLAQFLPMLLLTLVVGQVADRVDRRLLVGICRIVTAAGGFGLAWGSLAGWLDRDAIFAFVVLFGAARAFEMPAQQALISGVVAAPDLPRAMAMGSSANQVATICGPALGGFLYALGGATAAYGVAALAFLLAGLMVLAIRIPPRNLMRGKVTMESLFSGLTFIWSRPALLGAVSLDMVAVLLGGAAALFPIYAKDILQTGPWGLGLLRASPAIGALAMSLLLTWRPLSRHAGTRMFIAVILFGLATIVFGLSRSLILSSAALVVLGAADVVSVVVRQSLVQLATPDEMRGRVAAVNSLFIGTSNQLGEFESGVAAALLGPVAAVVLGGVGTVLVAIAWMRWFPALRAIDRLEDVRPVSNMADDTGGHVSTGRKQGND</sequence>
<accession>A0ABV7C472</accession>
<feature type="transmembrane region" description="Helical" evidence="7">
    <location>
        <begin position="53"/>
        <end position="73"/>
    </location>
</feature>
<feature type="transmembrane region" description="Helical" evidence="7">
    <location>
        <begin position="21"/>
        <end position="47"/>
    </location>
</feature>